<keyword evidence="1" id="KW-0614">Plasmid</keyword>
<protein>
    <submittedName>
        <fullName evidence="1">Uncharacterized protein</fullName>
    </submittedName>
</protein>
<dbReference type="EMBL" id="KP172590">
    <property type="protein sequence ID" value="AKG47106.1"/>
    <property type="molecule type" value="Genomic_DNA"/>
</dbReference>
<geneLocation type="plasmid" evidence="1">
    <name>pC107</name>
</geneLocation>
<accession>A0A0F7G2L2</accession>
<organism evidence="1">
    <name type="scientific">Limosilactobacillus vaginalis</name>
    <dbReference type="NCBI Taxonomy" id="1633"/>
    <lineage>
        <taxon>Bacteria</taxon>
        <taxon>Bacillati</taxon>
        <taxon>Bacillota</taxon>
        <taxon>Bacilli</taxon>
        <taxon>Lactobacillales</taxon>
        <taxon>Lactobacillaceae</taxon>
        <taxon>Limosilactobacillus</taxon>
    </lineage>
</organism>
<proteinExistence type="predicted"/>
<dbReference type="AlphaFoldDB" id="A0A0F7G2L2"/>
<sequence length="112" mass="12594">MRLNSLINNRGGGYRPENFQKYFADRRWIATTGGGLQDVCQWDNDNKKYTDTVIAKALDLYVEGAGFQRVKFPTSFSLANIEELSEVELINPVACEVRGNVYVKADGLKEAN</sequence>
<evidence type="ECO:0000313" key="1">
    <source>
        <dbReference type="EMBL" id="AKG47106.1"/>
    </source>
</evidence>
<name>A0A0F7G2L2_9LACO</name>
<reference evidence="1" key="1">
    <citation type="submission" date="2014-11" db="EMBL/GenBank/DDBJ databases">
        <title>Sequence analysis of pC107 from Lactobacillus vaginalis encoding putative complementary mechanisms that may contribute to enhanced plasmid stability and maintenance.</title>
        <authorList>
            <person name="Mustopa A.Z."/>
            <person name="Valeriano V.D.V."/>
            <person name="Pajarillo E.A.B."/>
            <person name="Balolong M.P."/>
            <person name="Kang D.-K."/>
        </authorList>
    </citation>
    <scope>NUCLEOTIDE SEQUENCE</scope>
    <source>
        <strain evidence="1">C107</strain>
        <plasmid evidence="1">pC107</plasmid>
    </source>
</reference>